<dbReference type="InterPro" id="IPR003231">
    <property type="entry name" value="ACP"/>
</dbReference>
<dbReference type="HAMAP" id="MF_01217">
    <property type="entry name" value="Acyl_carrier"/>
    <property type="match status" value="1"/>
</dbReference>
<proteinExistence type="inferred from homology"/>
<comment type="pathway">
    <text evidence="2">Lipid metabolism; fatty acid biosynthesis.</text>
</comment>
<dbReference type="PROSITE" id="PS00012">
    <property type="entry name" value="PHOSPHOPANTETHEINE"/>
    <property type="match status" value="1"/>
</dbReference>
<keyword evidence="13 14" id="KW-0275">Fatty acid biosynthesis</keyword>
<evidence type="ECO:0000256" key="12">
    <source>
        <dbReference type="ARBA" id="ARBA00023128"/>
    </source>
</evidence>
<evidence type="ECO:0000256" key="9">
    <source>
        <dbReference type="ARBA" id="ARBA00022946"/>
    </source>
</evidence>
<evidence type="ECO:0000259" key="16">
    <source>
        <dbReference type="PROSITE" id="PS50075"/>
    </source>
</evidence>
<dbReference type="GO" id="GO:0000035">
    <property type="term" value="F:acyl binding"/>
    <property type="evidence" value="ECO:0007669"/>
    <property type="project" value="TreeGrafter"/>
</dbReference>
<evidence type="ECO:0000256" key="5">
    <source>
        <dbReference type="ARBA" id="ARBA00022450"/>
    </source>
</evidence>
<dbReference type="PANTHER" id="PTHR20863">
    <property type="entry name" value="ACYL CARRIER PROTEIN"/>
    <property type="match status" value="1"/>
</dbReference>
<dbReference type="InterPro" id="IPR009081">
    <property type="entry name" value="PP-bd_ACP"/>
</dbReference>
<dbReference type="EMBL" id="LAZP02000146">
    <property type="protein sequence ID" value="PFH60168.1"/>
    <property type="molecule type" value="Genomic_DNA"/>
</dbReference>
<feature type="compositionally biased region" description="Basic and acidic residues" evidence="15">
    <location>
        <begin position="113"/>
        <end position="122"/>
    </location>
</feature>
<keyword evidence="11" id="KW-0443">Lipid metabolism</keyword>
<evidence type="ECO:0000256" key="8">
    <source>
        <dbReference type="ARBA" id="ARBA00022832"/>
    </source>
</evidence>
<dbReference type="SUPFAM" id="SSF47336">
    <property type="entry name" value="ACP-like"/>
    <property type="match status" value="1"/>
</dbReference>
<comment type="similarity">
    <text evidence="3">Belongs to the acyl carrier protein (ACP) family.</text>
</comment>
<keyword evidence="8" id="KW-0276">Fatty acid metabolism</keyword>
<sequence>MFRAAVVRAAVVRATSAAVQRRPVPAVRFMAPAARVVYRPILSARLYSSDNGLGKEQVEGRIMSLLQGFDKVNDAKNITPTAHFANDMGLDSLDTVEVVMAIEEEFSIEIPDKDADSIHSVDKASPSPAESSSSAMSLRRRQGHARRGRNPAGVSEIPHWWAADEVCKGESE</sequence>
<feature type="region of interest" description="Disordered" evidence="15">
    <location>
        <begin position="113"/>
        <end position="155"/>
    </location>
</feature>
<evidence type="ECO:0000256" key="11">
    <source>
        <dbReference type="ARBA" id="ARBA00023098"/>
    </source>
</evidence>
<gene>
    <name evidence="17" type="ORF">XA68_11356</name>
</gene>
<evidence type="ECO:0000256" key="10">
    <source>
        <dbReference type="ARBA" id="ARBA00022982"/>
    </source>
</evidence>
<comment type="subcellular location">
    <subcellularLocation>
        <location evidence="1">Mitochondrion</location>
    </subcellularLocation>
</comment>
<evidence type="ECO:0000256" key="14">
    <source>
        <dbReference type="RuleBase" id="RU000722"/>
    </source>
</evidence>
<evidence type="ECO:0000256" key="1">
    <source>
        <dbReference type="ARBA" id="ARBA00004173"/>
    </source>
</evidence>
<dbReference type="AlphaFoldDB" id="A0A2A9PFQ7"/>
<evidence type="ECO:0000256" key="7">
    <source>
        <dbReference type="ARBA" id="ARBA00022553"/>
    </source>
</evidence>
<keyword evidence="4" id="KW-0813">Transport</keyword>
<evidence type="ECO:0000256" key="13">
    <source>
        <dbReference type="ARBA" id="ARBA00023160"/>
    </source>
</evidence>
<dbReference type="PROSITE" id="PS50075">
    <property type="entry name" value="CARRIER"/>
    <property type="match status" value="1"/>
</dbReference>
<keyword evidence="6 14" id="KW-0444">Lipid biosynthesis</keyword>
<feature type="compositionally biased region" description="Low complexity" evidence="15">
    <location>
        <begin position="124"/>
        <end position="137"/>
    </location>
</feature>
<dbReference type="STRING" id="268505.A0A2A9PFQ7"/>
<dbReference type="Pfam" id="PF00550">
    <property type="entry name" value="PP-binding"/>
    <property type="match status" value="1"/>
</dbReference>
<reference evidence="17 18" key="2">
    <citation type="journal article" date="2017" name="Sci. Rep.">
        <title>Ant-infecting Ophiocordyceps genomes reveal a high diversity of potential behavioral manipulation genes and a possible major role for enterotoxins.</title>
        <authorList>
            <person name="de Bekker C."/>
            <person name="Ohm R.A."/>
            <person name="Evans H.C."/>
            <person name="Brachmann A."/>
            <person name="Hughes D.P."/>
        </authorList>
    </citation>
    <scope>NUCLEOTIDE SEQUENCE [LARGE SCALE GENOMIC DNA]</scope>
    <source>
        <strain evidence="17 18">SC16a</strain>
    </source>
</reference>
<organism evidence="17 18">
    <name type="scientific">Ophiocordyceps unilateralis</name>
    <name type="common">Zombie-ant fungus</name>
    <name type="synonym">Torrubia unilateralis</name>
    <dbReference type="NCBI Taxonomy" id="268505"/>
    <lineage>
        <taxon>Eukaryota</taxon>
        <taxon>Fungi</taxon>
        <taxon>Dikarya</taxon>
        <taxon>Ascomycota</taxon>
        <taxon>Pezizomycotina</taxon>
        <taxon>Sordariomycetes</taxon>
        <taxon>Hypocreomycetidae</taxon>
        <taxon>Hypocreales</taxon>
        <taxon>Ophiocordycipitaceae</taxon>
        <taxon>Ophiocordyceps</taxon>
    </lineage>
</organism>
<dbReference type="Proteomes" id="UP000037136">
    <property type="component" value="Unassembled WGS sequence"/>
</dbReference>
<feature type="compositionally biased region" description="Basic residues" evidence="15">
    <location>
        <begin position="138"/>
        <end position="149"/>
    </location>
</feature>
<evidence type="ECO:0000256" key="6">
    <source>
        <dbReference type="ARBA" id="ARBA00022516"/>
    </source>
</evidence>
<accession>A0A2A9PFQ7</accession>
<protein>
    <recommendedName>
        <fullName evidence="14">Acyl carrier protein</fullName>
    </recommendedName>
</protein>
<evidence type="ECO:0000256" key="4">
    <source>
        <dbReference type="ARBA" id="ARBA00022448"/>
    </source>
</evidence>
<dbReference type="InterPro" id="IPR006162">
    <property type="entry name" value="Ppantetheine_attach_site"/>
</dbReference>
<evidence type="ECO:0000313" key="18">
    <source>
        <dbReference type="Proteomes" id="UP000037136"/>
    </source>
</evidence>
<comment type="function">
    <text evidence="14">Carrier of the growing fatty acid chain in fatty acid biosynthesis.</text>
</comment>
<keyword evidence="18" id="KW-1185">Reference proteome</keyword>
<feature type="domain" description="Carrier" evidence="16">
    <location>
        <begin position="56"/>
        <end position="132"/>
    </location>
</feature>
<keyword evidence="10" id="KW-0249">Electron transport</keyword>
<reference evidence="17 18" key="1">
    <citation type="journal article" date="2015" name="BMC Genomics">
        <title>Gene expression during zombie ant biting behavior reflects the complexity underlying fungal parasitic behavioral manipulation.</title>
        <authorList>
            <person name="de Bekker C."/>
            <person name="Ohm R.A."/>
            <person name="Loreto R.G."/>
            <person name="Sebastian A."/>
            <person name="Albert I."/>
            <person name="Merrow M."/>
            <person name="Brachmann A."/>
            <person name="Hughes D.P."/>
        </authorList>
    </citation>
    <scope>NUCLEOTIDE SEQUENCE [LARGE SCALE GENOMIC DNA]</scope>
    <source>
        <strain evidence="17 18">SC16a</strain>
    </source>
</reference>
<keyword evidence="12" id="KW-0496">Mitochondrion</keyword>
<evidence type="ECO:0000313" key="17">
    <source>
        <dbReference type="EMBL" id="PFH60168.1"/>
    </source>
</evidence>
<evidence type="ECO:0000256" key="2">
    <source>
        <dbReference type="ARBA" id="ARBA00005194"/>
    </source>
</evidence>
<dbReference type="PANTHER" id="PTHR20863:SF28">
    <property type="entry name" value="ACYL CARRIER PROTEIN, MITOCHONDRIAL"/>
    <property type="match status" value="1"/>
</dbReference>
<comment type="caution">
    <text evidence="17">The sequence shown here is derived from an EMBL/GenBank/DDBJ whole genome shotgun (WGS) entry which is preliminary data.</text>
</comment>
<dbReference type="Gene3D" id="1.10.1200.10">
    <property type="entry name" value="ACP-like"/>
    <property type="match status" value="1"/>
</dbReference>
<dbReference type="FunFam" id="1.10.1200.10:FF:000003">
    <property type="entry name" value="Acyl carrier protein"/>
    <property type="match status" value="1"/>
</dbReference>
<dbReference type="GO" id="GO:0099128">
    <property type="term" value="C:mitochondrial [2Fe-2S] assembly complex"/>
    <property type="evidence" value="ECO:0007669"/>
    <property type="project" value="UniProtKB-ARBA"/>
</dbReference>
<name>A0A2A9PFQ7_OPHUN</name>
<dbReference type="OrthoDB" id="448946at2759"/>
<dbReference type="InterPro" id="IPR036736">
    <property type="entry name" value="ACP-like_sf"/>
</dbReference>
<dbReference type="GO" id="GO:0000036">
    <property type="term" value="F:acyl carrier activity"/>
    <property type="evidence" value="ECO:0007669"/>
    <property type="project" value="TreeGrafter"/>
</dbReference>
<keyword evidence="9" id="KW-0809">Transit peptide</keyword>
<evidence type="ECO:0000256" key="15">
    <source>
        <dbReference type="SAM" id="MobiDB-lite"/>
    </source>
</evidence>
<keyword evidence="7" id="KW-0597">Phosphoprotein</keyword>
<evidence type="ECO:0000256" key="3">
    <source>
        <dbReference type="ARBA" id="ARBA00010930"/>
    </source>
</evidence>
<keyword evidence="5 14" id="KW-0596">Phosphopantetheine</keyword>